<dbReference type="Gene3D" id="3.40.50.1820">
    <property type="entry name" value="alpha/beta hydrolase"/>
    <property type="match status" value="1"/>
</dbReference>
<dbReference type="InterPro" id="IPR013094">
    <property type="entry name" value="AB_hydrolase_3"/>
</dbReference>
<keyword evidence="2" id="KW-0378">Hydrolase</keyword>
<evidence type="ECO:0000313" key="3">
    <source>
        <dbReference type="Proteomes" id="UP000076738"/>
    </source>
</evidence>
<evidence type="ECO:0000313" key="2">
    <source>
        <dbReference type="EMBL" id="KZO93578.1"/>
    </source>
</evidence>
<gene>
    <name evidence="2" type="ORF">CALVIDRAFT_566316</name>
</gene>
<dbReference type="InterPro" id="IPR029058">
    <property type="entry name" value="AB_hydrolase_fold"/>
</dbReference>
<dbReference type="STRING" id="1330018.A0A167JGM5"/>
<dbReference type="OrthoDB" id="408631at2759"/>
<dbReference type="PANTHER" id="PTHR23024:SF242">
    <property type="entry name" value="ALPHA_BETA HYDROLASE FOLD-3 DOMAIN-CONTAINING PROTEIN-RELATED"/>
    <property type="match status" value="1"/>
</dbReference>
<dbReference type="SUPFAM" id="SSF53474">
    <property type="entry name" value="alpha/beta-Hydrolases"/>
    <property type="match status" value="1"/>
</dbReference>
<dbReference type="Proteomes" id="UP000076738">
    <property type="component" value="Unassembled WGS sequence"/>
</dbReference>
<accession>A0A167JGM5</accession>
<name>A0A167JGM5_CALVF</name>
<proteinExistence type="predicted"/>
<reference evidence="2 3" key="1">
    <citation type="journal article" date="2016" name="Mol. Biol. Evol.">
        <title>Comparative Genomics of Early-Diverging Mushroom-Forming Fungi Provides Insights into the Origins of Lignocellulose Decay Capabilities.</title>
        <authorList>
            <person name="Nagy L.G."/>
            <person name="Riley R."/>
            <person name="Tritt A."/>
            <person name="Adam C."/>
            <person name="Daum C."/>
            <person name="Floudas D."/>
            <person name="Sun H."/>
            <person name="Yadav J.S."/>
            <person name="Pangilinan J."/>
            <person name="Larsson K.H."/>
            <person name="Matsuura K."/>
            <person name="Barry K."/>
            <person name="Labutti K."/>
            <person name="Kuo R."/>
            <person name="Ohm R.A."/>
            <person name="Bhattacharya S.S."/>
            <person name="Shirouzu T."/>
            <person name="Yoshinaga Y."/>
            <person name="Martin F.M."/>
            <person name="Grigoriev I.V."/>
            <person name="Hibbett D.S."/>
        </authorList>
    </citation>
    <scope>NUCLEOTIDE SEQUENCE [LARGE SCALE GENOMIC DNA]</scope>
    <source>
        <strain evidence="2 3">TUFC12733</strain>
    </source>
</reference>
<protein>
    <submittedName>
        <fullName evidence="2">Alpha/beta-hydrolase</fullName>
    </submittedName>
</protein>
<organism evidence="2 3">
    <name type="scientific">Calocera viscosa (strain TUFC12733)</name>
    <dbReference type="NCBI Taxonomy" id="1330018"/>
    <lineage>
        <taxon>Eukaryota</taxon>
        <taxon>Fungi</taxon>
        <taxon>Dikarya</taxon>
        <taxon>Basidiomycota</taxon>
        <taxon>Agaricomycotina</taxon>
        <taxon>Dacrymycetes</taxon>
        <taxon>Dacrymycetales</taxon>
        <taxon>Dacrymycetaceae</taxon>
        <taxon>Calocera</taxon>
    </lineage>
</organism>
<dbReference type="AlphaFoldDB" id="A0A167JGM5"/>
<keyword evidence="3" id="KW-1185">Reference proteome</keyword>
<evidence type="ECO:0000259" key="1">
    <source>
        <dbReference type="Pfam" id="PF07859"/>
    </source>
</evidence>
<dbReference type="Pfam" id="PF07859">
    <property type="entry name" value="Abhydrolase_3"/>
    <property type="match status" value="1"/>
</dbReference>
<dbReference type="GO" id="GO:0016787">
    <property type="term" value="F:hydrolase activity"/>
    <property type="evidence" value="ECO:0007669"/>
    <property type="project" value="UniProtKB-KW"/>
</dbReference>
<dbReference type="InterPro" id="IPR050466">
    <property type="entry name" value="Carboxylest/Gibb_receptor"/>
</dbReference>
<feature type="domain" description="Alpha/beta hydrolase fold-3" evidence="1">
    <location>
        <begin position="82"/>
        <end position="297"/>
    </location>
</feature>
<sequence>MSVLTWLKKTLLYVSLKLHFLRTNAPVRLFLSLRLRRSPTAARYLTIRGPSGSKLGIYLHSPPPSSGDSTSNVKAGPKPVHINYHGGGFCLPLHGIDTRFCALIARELECYVVDADYRMAPDHPFPAAYEDAAHVLDWVRANEGGLFDTSRITLGGFSAGANLALAVAGNSEQPVQGVVAFYPPTDFTVLYAEKAAPPLTHLQGRDKGVVIPIREGERFRTAYLLDLPLPHTHAMLADPRLSPRFAPAEKFPGGGRTMILSCEYDYLDEEGRGVAQELEARGRQPERVWVEGLGHGWDIMCGEGAEEAKVRDVMWQRAVKVIGRAQGGEA</sequence>
<dbReference type="EMBL" id="KV417300">
    <property type="protein sequence ID" value="KZO93578.1"/>
    <property type="molecule type" value="Genomic_DNA"/>
</dbReference>
<dbReference type="PANTHER" id="PTHR23024">
    <property type="entry name" value="ARYLACETAMIDE DEACETYLASE"/>
    <property type="match status" value="1"/>
</dbReference>